<gene>
    <name evidence="2" type="ORF">EI97DRAFT_456763</name>
</gene>
<accession>A0A6A6JPN9</accession>
<sequence length="174" mass="19136">MLQFLLPVALLLSSVSSAPTSDTQGTANTAMSPAAVPNLCKPPNPDGANTYIYYDMNSHCQQTGNCKEACVSFIQSTACARDFDAVDTTYVQLATYDQIKKDGQWETSRRGPWLASFSLFTTAFPNRQAGNTFDTALTRYMNAGYPLPLNIYFNEIPVGSNQVFGMEARRDNCQ</sequence>
<name>A0A6A6JPN9_WESOR</name>
<feature type="signal peptide" evidence="1">
    <location>
        <begin position="1"/>
        <end position="17"/>
    </location>
</feature>
<dbReference type="OrthoDB" id="4918924at2759"/>
<keyword evidence="3" id="KW-1185">Reference proteome</keyword>
<protein>
    <recommendedName>
        <fullName evidence="4">Secreted protein</fullName>
    </recommendedName>
</protein>
<dbReference type="AlphaFoldDB" id="A0A6A6JPN9"/>
<reference evidence="2" key="1">
    <citation type="journal article" date="2020" name="Stud. Mycol.">
        <title>101 Dothideomycetes genomes: a test case for predicting lifestyles and emergence of pathogens.</title>
        <authorList>
            <person name="Haridas S."/>
            <person name="Albert R."/>
            <person name="Binder M."/>
            <person name="Bloem J."/>
            <person name="Labutti K."/>
            <person name="Salamov A."/>
            <person name="Andreopoulos B."/>
            <person name="Baker S."/>
            <person name="Barry K."/>
            <person name="Bills G."/>
            <person name="Bluhm B."/>
            <person name="Cannon C."/>
            <person name="Castanera R."/>
            <person name="Culley D."/>
            <person name="Daum C."/>
            <person name="Ezra D."/>
            <person name="Gonzalez J."/>
            <person name="Henrissat B."/>
            <person name="Kuo A."/>
            <person name="Liang C."/>
            <person name="Lipzen A."/>
            <person name="Lutzoni F."/>
            <person name="Magnuson J."/>
            <person name="Mondo S."/>
            <person name="Nolan M."/>
            <person name="Ohm R."/>
            <person name="Pangilinan J."/>
            <person name="Park H.-J."/>
            <person name="Ramirez L."/>
            <person name="Alfaro M."/>
            <person name="Sun H."/>
            <person name="Tritt A."/>
            <person name="Yoshinaga Y."/>
            <person name="Zwiers L.-H."/>
            <person name="Turgeon B."/>
            <person name="Goodwin S."/>
            <person name="Spatafora J."/>
            <person name="Crous P."/>
            <person name="Grigoriev I."/>
        </authorList>
    </citation>
    <scope>NUCLEOTIDE SEQUENCE</scope>
    <source>
        <strain evidence="2">CBS 379.55</strain>
    </source>
</reference>
<evidence type="ECO:0000313" key="2">
    <source>
        <dbReference type="EMBL" id="KAF2278347.1"/>
    </source>
</evidence>
<dbReference type="GeneID" id="54553934"/>
<feature type="chain" id="PRO_5025451696" description="Secreted protein" evidence="1">
    <location>
        <begin position="18"/>
        <end position="174"/>
    </location>
</feature>
<dbReference type="EMBL" id="ML986488">
    <property type="protein sequence ID" value="KAF2278347.1"/>
    <property type="molecule type" value="Genomic_DNA"/>
</dbReference>
<dbReference type="RefSeq" id="XP_033655886.1">
    <property type="nucleotide sequence ID" value="XM_033800759.1"/>
</dbReference>
<dbReference type="Proteomes" id="UP000800097">
    <property type="component" value="Unassembled WGS sequence"/>
</dbReference>
<proteinExistence type="predicted"/>
<organism evidence="2 3">
    <name type="scientific">Westerdykella ornata</name>
    <dbReference type="NCBI Taxonomy" id="318751"/>
    <lineage>
        <taxon>Eukaryota</taxon>
        <taxon>Fungi</taxon>
        <taxon>Dikarya</taxon>
        <taxon>Ascomycota</taxon>
        <taxon>Pezizomycotina</taxon>
        <taxon>Dothideomycetes</taxon>
        <taxon>Pleosporomycetidae</taxon>
        <taxon>Pleosporales</taxon>
        <taxon>Sporormiaceae</taxon>
        <taxon>Westerdykella</taxon>
    </lineage>
</organism>
<evidence type="ECO:0000313" key="3">
    <source>
        <dbReference type="Proteomes" id="UP000800097"/>
    </source>
</evidence>
<evidence type="ECO:0008006" key="4">
    <source>
        <dbReference type="Google" id="ProtNLM"/>
    </source>
</evidence>
<keyword evidence="1" id="KW-0732">Signal</keyword>
<evidence type="ECO:0000256" key="1">
    <source>
        <dbReference type="SAM" id="SignalP"/>
    </source>
</evidence>